<proteinExistence type="predicted"/>
<name>A0A979FXE7_HYAAZ</name>
<dbReference type="AlphaFoldDB" id="A0A979FXE7"/>
<organism evidence="1 2">
    <name type="scientific">Hyalella azteca</name>
    <name type="common">Amphipod</name>
    <dbReference type="NCBI Taxonomy" id="294128"/>
    <lineage>
        <taxon>Eukaryota</taxon>
        <taxon>Metazoa</taxon>
        <taxon>Ecdysozoa</taxon>
        <taxon>Arthropoda</taxon>
        <taxon>Crustacea</taxon>
        <taxon>Multicrustacea</taxon>
        <taxon>Malacostraca</taxon>
        <taxon>Eumalacostraca</taxon>
        <taxon>Peracarida</taxon>
        <taxon>Amphipoda</taxon>
        <taxon>Senticaudata</taxon>
        <taxon>Talitrida</taxon>
        <taxon>Talitroidea</taxon>
        <taxon>Hyalellidae</taxon>
        <taxon>Hyalella</taxon>
    </lineage>
</organism>
<dbReference type="InterPro" id="IPR016187">
    <property type="entry name" value="CTDL_fold"/>
</dbReference>
<evidence type="ECO:0000313" key="2">
    <source>
        <dbReference type="RefSeq" id="XP_047741166.1"/>
    </source>
</evidence>
<evidence type="ECO:0000313" key="1">
    <source>
        <dbReference type="Proteomes" id="UP000694843"/>
    </source>
</evidence>
<dbReference type="KEGG" id="hazt:108677280"/>
<keyword evidence="1" id="KW-1185">Reference proteome</keyword>
<dbReference type="RefSeq" id="XP_047741166.1">
    <property type="nucleotide sequence ID" value="XM_047885210.1"/>
</dbReference>
<dbReference type="InterPro" id="IPR016186">
    <property type="entry name" value="C-type_lectin-like/link_sf"/>
</dbReference>
<dbReference type="Proteomes" id="UP000694843">
    <property type="component" value="Unplaced"/>
</dbReference>
<sequence>MAAGVRWTRLASAPPRTTSLSCCPARLKCSFSTSSSVDTLECATKTAASGSRTFNFCPNSALNCQVTLSGTHPALTDYSRKDCSVYSVYSKPPAKPGTKRYVLSTGIIGNGTPSSLDSAGFCTSEGYEFAVVSSFAEMQLLNQQLGGKTGAIWTRCSGPCLAWHHLNISMYWSDGTPLNDCEIKLSTTSGPCRTQEWYDVTIHPRSCSEGTIPVICQVYD</sequence>
<dbReference type="Gene3D" id="3.10.100.10">
    <property type="entry name" value="Mannose-Binding Protein A, subunit A"/>
    <property type="match status" value="1"/>
</dbReference>
<reference evidence="2" key="1">
    <citation type="submission" date="2025-08" db="UniProtKB">
        <authorList>
            <consortium name="RefSeq"/>
        </authorList>
    </citation>
    <scope>IDENTIFICATION</scope>
    <source>
        <tissue evidence="2">Whole organism</tissue>
    </source>
</reference>
<protein>
    <submittedName>
        <fullName evidence="2">Uncharacterized protein LOC108677280</fullName>
    </submittedName>
</protein>
<dbReference type="SUPFAM" id="SSF56436">
    <property type="entry name" value="C-type lectin-like"/>
    <property type="match status" value="1"/>
</dbReference>
<gene>
    <name evidence="2" type="primary">LOC108677280</name>
</gene>
<dbReference type="GeneID" id="108677280"/>
<accession>A0A979FXE7</accession>